<evidence type="ECO:0000313" key="2">
    <source>
        <dbReference type="Proteomes" id="UP000270094"/>
    </source>
</evidence>
<evidence type="ECO:0000313" key="1">
    <source>
        <dbReference type="EMBL" id="VDM80587.1"/>
    </source>
</evidence>
<dbReference type="EMBL" id="UYYB01109146">
    <property type="protein sequence ID" value="VDM80587.1"/>
    <property type="molecule type" value="Genomic_DNA"/>
</dbReference>
<dbReference type="OrthoDB" id="5785107at2759"/>
<dbReference type="AlphaFoldDB" id="A0A3P7JWD2"/>
<keyword evidence="2" id="KW-1185">Reference proteome</keyword>
<dbReference type="Proteomes" id="UP000270094">
    <property type="component" value="Unassembled WGS sequence"/>
</dbReference>
<gene>
    <name evidence="1" type="ORF">SVUK_LOCUS15585</name>
</gene>
<proteinExistence type="predicted"/>
<name>A0A3P7JWD2_STRVU</name>
<reference evidence="1 2" key="1">
    <citation type="submission" date="2018-11" db="EMBL/GenBank/DDBJ databases">
        <authorList>
            <consortium name="Pathogen Informatics"/>
        </authorList>
    </citation>
    <scope>NUCLEOTIDE SEQUENCE [LARGE SCALE GENOMIC DNA]</scope>
</reference>
<organism evidence="1 2">
    <name type="scientific">Strongylus vulgaris</name>
    <name type="common">Blood worm</name>
    <dbReference type="NCBI Taxonomy" id="40348"/>
    <lineage>
        <taxon>Eukaryota</taxon>
        <taxon>Metazoa</taxon>
        <taxon>Ecdysozoa</taxon>
        <taxon>Nematoda</taxon>
        <taxon>Chromadorea</taxon>
        <taxon>Rhabditida</taxon>
        <taxon>Rhabditina</taxon>
        <taxon>Rhabditomorpha</taxon>
        <taxon>Strongyloidea</taxon>
        <taxon>Strongylidae</taxon>
        <taxon>Strongylus</taxon>
    </lineage>
</organism>
<sequence length="189" mass="21920">MWTFTEQSMFQMRRYSSEYRPSMGADFWGESLAPNGFLLDRLAFDHSYTIRLWHIGAVTTAYTSYEFRTPQCLKLVKDPALCAPPPVSDISWSWNSTENEGNRIVLTWIYGSPTQMIEDGSRVERRDSIQPIVTAFPRMVHFDIAVNPLVTASQYQCQFLDGQRRVVTWVSCDPIFSKMKWLAIWEISV</sequence>
<protein>
    <submittedName>
        <fullName evidence="1">Uncharacterized protein</fullName>
    </submittedName>
</protein>
<accession>A0A3P7JWD2</accession>